<dbReference type="InterPro" id="IPR058594">
    <property type="entry name" value="PB1-like_dom_pln"/>
</dbReference>
<accession>A0A2Z6PF55</accession>
<sequence>MYVKGQMDEMNWGVDCMSYKDVVELVKSLGYTEFKSLYYRHPKLALSRGLRPLNCDDNVLTFVEDIKGYEVVEVYLEHLVDTPILIEEDIHDKGKGKTIDEEVDYVANSEEVSNDYTIDESDYEENWHWTSVLPEEMVKEVHSNVDPSENVMNLNPNMRVEFEVENYDSDILNTPPGSEDDEATVMNFPTFRMSNDDENIKFEKGMKFNLKSVVNT</sequence>
<keyword evidence="3" id="KW-1185">Reference proteome</keyword>
<dbReference type="AlphaFoldDB" id="A0A2Z6PF55"/>
<dbReference type="Proteomes" id="UP000242715">
    <property type="component" value="Unassembled WGS sequence"/>
</dbReference>
<name>A0A2Z6PF55_TRISU</name>
<evidence type="ECO:0000313" key="3">
    <source>
        <dbReference type="Proteomes" id="UP000242715"/>
    </source>
</evidence>
<dbReference type="Pfam" id="PF26130">
    <property type="entry name" value="PB1-like"/>
    <property type="match status" value="1"/>
</dbReference>
<feature type="domain" description="PB1-like" evidence="1">
    <location>
        <begin position="2"/>
        <end position="78"/>
    </location>
</feature>
<proteinExistence type="predicted"/>
<evidence type="ECO:0000259" key="1">
    <source>
        <dbReference type="Pfam" id="PF26130"/>
    </source>
</evidence>
<dbReference type="EMBL" id="DF974559">
    <property type="protein sequence ID" value="GAU49410.1"/>
    <property type="molecule type" value="Genomic_DNA"/>
</dbReference>
<dbReference type="OrthoDB" id="1435385at2759"/>
<evidence type="ECO:0000313" key="2">
    <source>
        <dbReference type="EMBL" id="GAU49410.1"/>
    </source>
</evidence>
<protein>
    <recommendedName>
        <fullName evidence="1">PB1-like domain-containing protein</fullName>
    </recommendedName>
</protein>
<organism evidence="2 3">
    <name type="scientific">Trifolium subterraneum</name>
    <name type="common">Subterranean clover</name>
    <dbReference type="NCBI Taxonomy" id="3900"/>
    <lineage>
        <taxon>Eukaryota</taxon>
        <taxon>Viridiplantae</taxon>
        <taxon>Streptophyta</taxon>
        <taxon>Embryophyta</taxon>
        <taxon>Tracheophyta</taxon>
        <taxon>Spermatophyta</taxon>
        <taxon>Magnoliopsida</taxon>
        <taxon>eudicotyledons</taxon>
        <taxon>Gunneridae</taxon>
        <taxon>Pentapetalae</taxon>
        <taxon>rosids</taxon>
        <taxon>fabids</taxon>
        <taxon>Fabales</taxon>
        <taxon>Fabaceae</taxon>
        <taxon>Papilionoideae</taxon>
        <taxon>50 kb inversion clade</taxon>
        <taxon>NPAAA clade</taxon>
        <taxon>Hologalegina</taxon>
        <taxon>IRL clade</taxon>
        <taxon>Trifolieae</taxon>
        <taxon>Trifolium</taxon>
    </lineage>
</organism>
<reference evidence="3" key="1">
    <citation type="journal article" date="2017" name="Front. Plant Sci.">
        <title>Climate Clever Clovers: New Paradigm to Reduce the Environmental Footprint of Ruminants by Breeding Low Methanogenic Forages Utilizing Haplotype Variation.</title>
        <authorList>
            <person name="Kaur P."/>
            <person name="Appels R."/>
            <person name="Bayer P.E."/>
            <person name="Keeble-Gagnere G."/>
            <person name="Wang J."/>
            <person name="Hirakawa H."/>
            <person name="Shirasawa K."/>
            <person name="Vercoe P."/>
            <person name="Stefanova K."/>
            <person name="Durmic Z."/>
            <person name="Nichols P."/>
            <person name="Revell C."/>
            <person name="Isobe S.N."/>
            <person name="Edwards D."/>
            <person name="Erskine W."/>
        </authorList>
    </citation>
    <scope>NUCLEOTIDE SEQUENCE [LARGE SCALE GENOMIC DNA]</scope>
    <source>
        <strain evidence="3">cv. Daliak</strain>
    </source>
</reference>
<gene>
    <name evidence="2" type="ORF">TSUD_407250</name>
</gene>